<keyword evidence="5" id="KW-0143">Chaperone</keyword>
<reference evidence="8" key="2">
    <citation type="submission" date="2018-06" db="EMBL/GenBank/DDBJ databases">
        <title>Genome sequence of Rhodanobacteraceae bacterium strain Dysh456.</title>
        <authorList>
            <person name="Fukui M."/>
        </authorList>
    </citation>
    <scope>NUCLEOTIDE SEQUENCE [LARGE SCALE GENOMIC DNA]</scope>
    <source>
        <strain evidence="8">Dysh456</strain>
    </source>
</reference>
<keyword evidence="3 6" id="KW-0963">Cytoplasm</keyword>
<dbReference type="CDD" id="cd16098">
    <property type="entry name" value="FliS"/>
    <property type="match status" value="1"/>
</dbReference>
<evidence type="ECO:0000256" key="2">
    <source>
        <dbReference type="ARBA" id="ARBA00008787"/>
    </source>
</evidence>
<evidence type="ECO:0000313" key="7">
    <source>
        <dbReference type="EMBL" id="BBD79371.1"/>
    </source>
</evidence>
<dbReference type="Proteomes" id="UP000270530">
    <property type="component" value="Chromosome"/>
</dbReference>
<reference evidence="8" key="1">
    <citation type="submission" date="2018-04" db="EMBL/GenBank/DDBJ databases">
        <authorList>
            <person name="Watanabe M."/>
            <person name="Kojima H."/>
        </authorList>
    </citation>
    <scope>NUCLEOTIDE SEQUENCE [LARGE SCALE GENOMIC DNA]</scope>
    <source>
        <strain evidence="8">Dysh456</strain>
    </source>
</reference>
<dbReference type="KEGG" id="rbd:ALSL_0705"/>
<dbReference type="PANTHER" id="PTHR34773">
    <property type="entry name" value="FLAGELLAR SECRETION CHAPERONE FLIS"/>
    <property type="match status" value="1"/>
</dbReference>
<keyword evidence="7" id="KW-0969">Cilium</keyword>
<dbReference type="SUPFAM" id="SSF101116">
    <property type="entry name" value="Flagellar export chaperone FliS"/>
    <property type="match status" value="1"/>
</dbReference>
<keyword evidence="4 6" id="KW-1005">Bacterial flagellum biogenesis</keyword>
<dbReference type="NCBIfam" id="TIGR00208">
    <property type="entry name" value="fliS"/>
    <property type="match status" value="1"/>
</dbReference>
<proteinExistence type="inferred from homology"/>
<gene>
    <name evidence="7" type="ORF">ALSL_0705</name>
</gene>
<dbReference type="GO" id="GO:0005829">
    <property type="term" value="C:cytosol"/>
    <property type="evidence" value="ECO:0007669"/>
    <property type="project" value="UniProtKB-SubCell"/>
</dbReference>
<dbReference type="InterPro" id="IPR003713">
    <property type="entry name" value="FliS"/>
</dbReference>
<dbReference type="PANTHER" id="PTHR34773:SF1">
    <property type="entry name" value="FLAGELLAR SECRETION CHAPERONE FLIS"/>
    <property type="match status" value="1"/>
</dbReference>
<dbReference type="EMBL" id="AP018560">
    <property type="protein sequence ID" value="BBD79371.1"/>
    <property type="molecule type" value="Genomic_DNA"/>
</dbReference>
<evidence type="ECO:0000313" key="8">
    <source>
        <dbReference type="Proteomes" id="UP000270530"/>
    </source>
</evidence>
<evidence type="ECO:0000256" key="1">
    <source>
        <dbReference type="ARBA" id="ARBA00004514"/>
    </source>
</evidence>
<dbReference type="InterPro" id="IPR036584">
    <property type="entry name" value="FliS_sf"/>
</dbReference>
<comment type="subcellular location">
    <subcellularLocation>
        <location evidence="1 6">Cytoplasm</location>
        <location evidence="1 6">Cytosol</location>
    </subcellularLocation>
</comment>
<evidence type="ECO:0000256" key="6">
    <source>
        <dbReference type="PIRNR" id="PIRNR039090"/>
    </source>
</evidence>
<organism evidence="7 8">
    <name type="scientific">Aerosticca soli</name>
    <dbReference type="NCBI Taxonomy" id="2010829"/>
    <lineage>
        <taxon>Bacteria</taxon>
        <taxon>Pseudomonadati</taxon>
        <taxon>Pseudomonadota</taxon>
        <taxon>Gammaproteobacteria</taxon>
        <taxon>Lysobacterales</taxon>
        <taxon>Rhodanobacteraceae</taxon>
        <taxon>Aerosticca</taxon>
    </lineage>
</organism>
<keyword evidence="8" id="KW-1185">Reference proteome</keyword>
<sequence>MTYGFSRASALYQQTRTQGSVEDADPHRLTGMLLDGAIERIAQARGHIRHGDVAGKGTAISKAIAIVGELRGSLNHEVGGELAARLDALYDYITRRLLIGQLNDDDAALAECSALLEPVREGWQGIRDAYLAGRQGSAA</sequence>
<protein>
    <recommendedName>
        <fullName evidence="6">Flagellar secretion chaperone FliS</fullName>
    </recommendedName>
</protein>
<dbReference type="Pfam" id="PF02561">
    <property type="entry name" value="FliS"/>
    <property type="match status" value="1"/>
</dbReference>
<dbReference type="GO" id="GO:0044780">
    <property type="term" value="P:bacterial-type flagellum assembly"/>
    <property type="evidence" value="ECO:0007669"/>
    <property type="project" value="InterPro"/>
</dbReference>
<dbReference type="RefSeq" id="WP_126536467.1">
    <property type="nucleotide sequence ID" value="NZ_AP018560.1"/>
</dbReference>
<name>A0A2Z6E3N5_9GAMM</name>
<evidence type="ECO:0000256" key="5">
    <source>
        <dbReference type="ARBA" id="ARBA00023186"/>
    </source>
</evidence>
<dbReference type="GO" id="GO:0071973">
    <property type="term" value="P:bacterial-type flagellum-dependent cell motility"/>
    <property type="evidence" value="ECO:0007669"/>
    <property type="project" value="TreeGrafter"/>
</dbReference>
<dbReference type="OrthoDB" id="9792010at2"/>
<keyword evidence="7" id="KW-0282">Flagellum</keyword>
<evidence type="ECO:0000256" key="4">
    <source>
        <dbReference type="ARBA" id="ARBA00022795"/>
    </source>
</evidence>
<keyword evidence="7" id="KW-0966">Cell projection</keyword>
<comment type="similarity">
    <text evidence="2 6">Belongs to the FliS family.</text>
</comment>
<dbReference type="Gene3D" id="1.20.120.340">
    <property type="entry name" value="Flagellar protein FliS"/>
    <property type="match status" value="1"/>
</dbReference>
<dbReference type="PIRSF" id="PIRSF039090">
    <property type="entry name" value="Flis"/>
    <property type="match status" value="1"/>
</dbReference>
<accession>A0A2Z6E3N5</accession>
<dbReference type="AlphaFoldDB" id="A0A2Z6E3N5"/>
<evidence type="ECO:0000256" key="3">
    <source>
        <dbReference type="ARBA" id="ARBA00022490"/>
    </source>
</evidence>